<reference evidence="2" key="1">
    <citation type="submission" date="2013-02" db="EMBL/GenBank/DDBJ databases">
        <authorList>
            <consortium name="The Broad Institute Genome Sequencing Platform"/>
            <person name="Cuomo C."/>
            <person name="Becnel J."/>
            <person name="Sanscrainte N."/>
            <person name="Walker B."/>
            <person name="Young S.K."/>
            <person name="Zeng Q."/>
            <person name="Gargeya S."/>
            <person name="Fitzgerald M."/>
            <person name="Haas B."/>
            <person name="Abouelleil A."/>
            <person name="Alvarado L."/>
            <person name="Arachchi H.M."/>
            <person name="Berlin A.M."/>
            <person name="Chapman S.B."/>
            <person name="Dewar J."/>
            <person name="Goldberg J."/>
            <person name="Griggs A."/>
            <person name="Gujja S."/>
            <person name="Hansen M."/>
            <person name="Howarth C."/>
            <person name="Imamovic A."/>
            <person name="Larimer J."/>
            <person name="McCowan C."/>
            <person name="Murphy C."/>
            <person name="Neiman D."/>
            <person name="Pearson M."/>
            <person name="Priest M."/>
            <person name="Roberts A."/>
            <person name="Saif S."/>
            <person name="Shea T."/>
            <person name="Sisk P."/>
            <person name="Sykes S."/>
            <person name="Wortman J."/>
            <person name="Nusbaum C."/>
            <person name="Birren B."/>
        </authorList>
    </citation>
    <scope>NUCLEOTIDE SEQUENCE [LARGE SCALE GENOMIC DNA]</scope>
    <source>
        <strain evidence="2">PRA339</strain>
    </source>
</reference>
<sequence length="63" mass="7322">MIPNKSKDIIVPIICKRVISGSTIHTDEHKTHSLLSKIGFVHNFICHKYSFINKKKWCAYSTY</sequence>
<dbReference type="OrthoDB" id="10313717at2759"/>
<dbReference type="AlphaFoldDB" id="A0A059EYJ7"/>
<organism evidence="1 2">
    <name type="scientific">Anncaliia algerae PRA339</name>
    <dbReference type="NCBI Taxonomy" id="1288291"/>
    <lineage>
        <taxon>Eukaryota</taxon>
        <taxon>Fungi</taxon>
        <taxon>Fungi incertae sedis</taxon>
        <taxon>Microsporidia</taxon>
        <taxon>Tubulinosematoidea</taxon>
        <taxon>Tubulinosematidae</taxon>
        <taxon>Anncaliia</taxon>
    </lineage>
</organism>
<protein>
    <recommendedName>
        <fullName evidence="3">ISXO2-like transposase domain-containing protein</fullName>
    </recommendedName>
</protein>
<dbReference type="VEuPathDB" id="MicrosporidiaDB:H312_02802"/>
<evidence type="ECO:0000313" key="2">
    <source>
        <dbReference type="Proteomes" id="UP000030655"/>
    </source>
</evidence>
<accession>A0A059EYJ7</accession>
<name>A0A059EYJ7_9MICR</name>
<keyword evidence="2" id="KW-1185">Reference proteome</keyword>
<reference evidence="1 2" key="2">
    <citation type="submission" date="2014-03" db="EMBL/GenBank/DDBJ databases">
        <title>The Genome Sequence of Anncaliia algerae insect isolate PRA339.</title>
        <authorList>
            <consortium name="The Broad Institute Genome Sequencing Platform"/>
            <consortium name="The Broad Institute Genome Sequencing Center for Infectious Disease"/>
            <person name="Cuomo C."/>
            <person name="Becnel J."/>
            <person name="Sanscrainte N."/>
            <person name="Walker B."/>
            <person name="Young S.K."/>
            <person name="Zeng Q."/>
            <person name="Gargeya S."/>
            <person name="Fitzgerald M."/>
            <person name="Haas B."/>
            <person name="Abouelleil A."/>
            <person name="Alvarado L."/>
            <person name="Arachchi H.M."/>
            <person name="Berlin A.M."/>
            <person name="Chapman S.B."/>
            <person name="Dewar J."/>
            <person name="Goldberg J."/>
            <person name="Griggs A."/>
            <person name="Gujja S."/>
            <person name="Hansen M."/>
            <person name="Howarth C."/>
            <person name="Imamovic A."/>
            <person name="Larimer J."/>
            <person name="McCowan C."/>
            <person name="Murphy C."/>
            <person name="Neiman D."/>
            <person name="Pearson M."/>
            <person name="Priest M."/>
            <person name="Roberts A."/>
            <person name="Saif S."/>
            <person name="Shea T."/>
            <person name="Sisk P."/>
            <person name="Sykes S."/>
            <person name="Wortman J."/>
            <person name="Nusbaum C."/>
            <person name="Birren B."/>
        </authorList>
    </citation>
    <scope>NUCLEOTIDE SEQUENCE [LARGE SCALE GENOMIC DNA]</scope>
    <source>
        <strain evidence="1 2">PRA339</strain>
    </source>
</reference>
<dbReference type="HOGENOM" id="CLU_2947948_0_0_1"/>
<evidence type="ECO:0000313" key="1">
    <source>
        <dbReference type="EMBL" id="KCZ79801.1"/>
    </source>
</evidence>
<gene>
    <name evidence="1" type="ORF">H312_02802</name>
</gene>
<dbReference type="EMBL" id="KK365229">
    <property type="protein sequence ID" value="KCZ79801.1"/>
    <property type="molecule type" value="Genomic_DNA"/>
</dbReference>
<dbReference type="Proteomes" id="UP000030655">
    <property type="component" value="Unassembled WGS sequence"/>
</dbReference>
<evidence type="ECO:0008006" key="3">
    <source>
        <dbReference type="Google" id="ProtNLM"/>
    </source>
</evidence>
<proteinExistence type="predicted"/>